<feature type="domain" description="NrS-1 polymerase-like helicase" evidence="2">
    <location>
        <begin position="520"/>
        <end position="629"/>
    </location>
</feature>
<keyword evidence="4" id="KW-1185">Reference proteome</keyword>
<dbReference type="Proteomes" id="UP000304912">
    <property type="component" value="Chromosome"/>
</dbReference>
<dbReference type="OrthoDB" id="7314881at2"/>
<dbReference type="SUPFAM" id="SSF52540">
    <property type="entry name" value="P-loop containing nucleoside triphosphate hydrolases"/>
    <property type="match status" value="1"/>
</dbReference>
<keyword evidence="1" id="KW-0175">Coiled coil</keyword>
<dbReference type="KEGG" id="salk:FBQ74_01235"/>
<name>A0A5B7Y9R8_9ALTE</name>
<evidence type="ECO:0000256" key="1">
    <source>
        <dbReference type="SAM" id="Coils"/>
    </source>
</evidence>
<dbReference type="Gene3D" id="3.40.50.300">
    <property type="entry name" value="P-loop containing nucleotide triphosphate hydrolases"/>
    <property type="match status" value="1"/>
</dbReference>
<dbReference type="InterPro" id="IPR027417">
    <property type="entry name" value="P-loop_NTPase"/>
</dbReference>
<dbReference type="InterPro" id="IPR045455">
    <property type="entry name" value="NrS-1_pol-like_helicase"/>
</dbReference>
<dbReference type="Pfam" id="PF19263">
    <property type="entry name" value="DUF5906"/>
    <property type="match status" value="1"/>
</dbReference>
<feature type="coiled-coil region" evidence="1">
    <location>
        <begin position="317"/>
        <end position="386"/>
    </location>
</feature>
<reference evidence="3 4" key="1">
    <citation type="submission" date="2019-04" db="EMBL/GenBank/DDBJ databases">
        <title>Salinimonas iocasae sp. nov., a halophilic bacterium isolated from the outer tube casing of tubeworms in Okinawa Trough.</title>
        <authorList>
            <person name="Zhang H."/>
            <person name="Wang H."/>
            <person name="Li C."/>
        </authorList>
    </citation>
    <scope>NUCLEOTIDE SEQUENCE [LARGE SCALE GENOMIC DNA]</scope>
    <source>
        <strain evidence="3 4">KX18D6</strain>
    </source>
</reference>
<sequence length="835" mass="96076">MKLFNSPQAKHDTHPLTIAIVRSIYDNQITTDKVQQVTWSEFKQELLNEHDVRDTKDGIAVIPCGFFSCSDEKAEIIERETDESGDLVLRRCAENVTEYTMLVIDIDDGASVDEIVEFFSEYECVVASSHNHMVDDVVKVRVYLPLITPVPHEEIRRRKNKLMAFLPNPDPCTFGASRAFLLPSVPLERQQYAFIEKVHGELFDVMQFAPDEDIPIPSVRSDDENEPLTPQVRELIIRELKNVGRIEYDTFYKLAASMHNSGFSLHDFLEVAPTLKPAYSNRAVESQWWYSQQLKQLQTGTLIHLLNELGIKIPGLAKKAKKQLNNLNRKLEKAKQQLEKYLERNDLSDDEREEKEEFESLYNSLLDKKEAVLKAENEANNRLNHLLDNIELYYVADVDKLLEYKPDQGTWLDYKIPAFLNHYPFISDAGGKQLLMMKLEERGALRKTVCISAKPQPNYVLNKFRKDHWVQPSKGEYHEIFDIFIRSLGDTKQENIDHIKEVVAWKYLHPEDYSLPCLVIYGQGGAGKTSFVTTLLATIFGKHQVIAVQQDAMKNFNGVVAGKVAVSLEESVWDKADKNHLKAIIGQRTVMVNEKYGRQYDADNVSLYVVGGNGALGAVRLGRDQSDRRFSILKVTRSIIDHVMIVKSLKRDDAIEWWERNKKHLENKEQVACWLGSIIPLVEDMETPPVALHGKDYQALLKAQAGPFEEIVDLVFDQPQFEFINGKEVYELYQLLCVENGYGRPMVKSSFDSRLENELTLRHPHIKFRTVKVIDLNGKPTTNRGWVLDSLSCVERKHYFVIDHEHIRGKRIINEKPFSDEYVTQNPSHQDLMDE</sequence>
<dbReference type="RefSeq" id="WP_139754942.1">
    <property type="nucleotide sequence ID" value="NZ_CP039852.1"/>
</dbReference>
<organism evidence="3 4">
    <name type="scientific">Salinimonas iocasae</name>
    <dbReference type="NCBI Taxonomy" id="2572577"/>
    <lineage>
        <taxon>Bacteria</taxon>
        <taxon>Pseudomonadati</taxon>
        <taxon>Pseudomonadota</taxon>
        <taxon>Gammaproteobacteria</taxon>
        <taxon>Alteromonadales</taxon>
        <taxon>Alteromonadaceae</taxon>
        <taxon>Alteromonas/Salinimonas group</taxon>
        <taxon>Salinimonas</taxon>
    </lineage>
</organism>
<dbReference type="AlphaFoldDB" id="A0A5B7Y9R8"/>
<evidence type="ECO:0000313" key="3">
    <source>
        <dbReference type="EMBL" id="QCZ92180.1"/>
    </source>
</evidence>
<evidence type="ECO:0000313" key="4">
    <source>
        <dbReference type="Proteomes" id="UP000304912"/>
    </source>
</evidence>
<protein>
    <recommendedName>
        <fullName evidence="2">NrS-1 polymerase-like helicase domain-containing protein</fullName>
    </recommendedName>
</protein>
<accession>A0A5B7Y9R8</accession>
<evidence type="ECO:0000259" key="2">
    <source>
        <dbReference type="Pfam" id="PF19263"/>
    </source>
</evidence>
<proteinExistence type="predicted"/>
<dbReference type="EMBL" id="CP039852">
    <property type="protein sequence ID" value="QCZ92180.1"/>
    <property type="molecule type" value="Genomic_DNA"/>
</dbReference>
<gene>
    <name evidence="3" type="ORF">FBQ74_01235</name>
</gene>